<evidence type="ECO:0000313" key="3">
    <source>
        <dbReference type="EMBL" id="HGQ74115.1"/>
    </source>
</evidence>
<organism evidence="3">
    <name type="scientific">Staphylothermus marinus</name>
    <dbReference type="NCBI Taxonomy" id="2280"/>
    <lineage>
        <taxon>Archaea</taxon>
        <taxon>Thermoproteota</taxon>
        <taxon>Thermoprotei</taxon>
        <taxon>Desulfurococcales</taxon>
        <taxon>Desulfurococcaceae</taxon>
        <taxon>Staphylothermus</taxon>
    </lineage>
</organism>
<feature type="transmembrane region" description="Helical" evidence="1">
    <location>
        <begin position="6"/>
        <end position="31"/>
    </location>
</feature>
<dbReference type="EMBL" id="DTBE01000060">
    <property type="protein sequence ID" value="HGQ59525.1"/>
    <property type="molecule type" value="Genomic_DNA"/>
</dbReference>
<comment type="caution">
    <text evidence="3">The sequence shown here is derived from an EMBL/GenBank/DDBJ whole genome shotgun (WGS) entry which is preliminary data.</text>
</comment>
<dbReference type="AlphaFoldDB" id="A0A7C4JNG3"/>
<dbReference type="EMBL" id="DTBP01000022">
    <property type="protein sequence ID" value="HGQ74115.1"/>
    <property type="molecule type" value="Genomic_DNA"/>
</dbReference>
<protein>
    <submittedName>
        <fullName evidence="3">Cation:proton antiporter</fullName>
    </submittedName>
</protein>
<evidence type="ECO:0000256" key="1">
    <source>
        <dbReference type="SAM" id="Phobius"/>
    </source>
</evidence>
<dbReference type="PANTHER" id="PTHR34703:SF1">
    <property type="entry name" value="ANTIPORTER SUBUNIT MNHG2-RELATED"/>
    <property type="match status" value="1"/>
</dbReference>
<keyword evidence="1" id="KW-0812">Transmembrane</keyword>
<keyword evidence="1" id="KW-1133">Transmembrane helix</keyword>
<reference evidence="3" key="1">
    <citation type="journal article" date="2020" name="mSystems">
        <title>Genome- and Community-Level Interaction Insights into Carbon Utilization and Element Cycling Functions of Hydrothermarchaeota in Hydrothermal Sediment.</title>
        <authorList>
            <person name="Zhou Z."/>
            <person name="Liu Y."/>
            <person name="Xu W."/>
            <person name="Pan J."/>
            <person name="Luo Z.H."/>
            <person name="Li M."/>
        </authorList>
    </citation>
    <scope>NUCLEOTIDE SEQUENCE [LARGE SCALE GENOMIC DNA]</scope>
    <source>
        <strain evidence="2">SpSt-638</strain>
        <strain evidence="3">SpSt-648</strain>
    </source>
</reference>
<feature type="transmembrane region" description="Helical" evidence="1">
    <location>
        <begin position="43"/>
        <end position="67"/>
    </location>
</feature>
<feature type="transmembrane region" description="Helical" evidence="1">
    <location>
        <begin position="73"/>
        <end position="97"/>
    </location>
</feature>
<proteinExistence type="predicted"/>
<name>A0A7C4JNG3_STAMA</name>
<evidence type="ECO:0000313" key="2">
    <source>
        <dbReference type="EMBL" id="HGQ59525.1"/>
    </source>
</evidence>
<keyword evidence="1" id="KW-0472">Membrane</keyword>
<accession>A0A7C4JNG3</accession>
<dbReference type="PANTHER" id="PTHR34703">
    <property type="entry name" value="ANTIPORTER SUBUNIT MNHG2-RELATED"/>
    <property type="match status" value="1"/>
</dbReference>
<dbReference type="GO" id="GO:0015385">
    <property type="term" value="F:sodium:proton antiporter activity"/>
    <property type="evidence" value="ECO:0007669"/>
    <property type="project" value="TreeGrafter"/>
</dbReference>
<gene>
    <name evidence="2" type="ORF">ENU09_02260</name>
    <name evidence="3" type="ORF">ENU20_03450</name>
</gene>
<dbReference type="Pfam" id="PF03334">
    <property type="entry name" value="PhaG_MnhG_YufB"/>
    <property type="match status" value="1"/>
</dbReference>
<sequence>MDILNLILIIIGKILVVIGLICDLAASILMIRFPNFYVRLHALTVGSIGGAFVPMIGAGLIALGSTFLGNLRWFLAGGSFTTAFFTFILGGAGSHAIARATYRSKSAVMKPCYVDQLAEDKGGTEC</sequence>
<dbReference type="NCBIfam" id="TIGR01300">
    <property type="entry name" value="CPA3_mnhG_phaG"/>
    <property type="match status" value="1"/>
</dbReference>
<dbReference type="InterPro" id="IPR005133">
    <property type="entry name" value="PhaG_MnhG_YufB"/>
</dbReference>